<evidence type="ECO:0000313" key="2">
    <source>
        <dbReference type="EMBL" id="MDE1461402.1"/>
    </source>
</evidence>
<keyword evidence="1" id="KW-1133">Transmembrane helix</keyword>
<organism evidence="2 3">
    <name type="scientific">Spartinivicinus poritis</name>
    <dbReference type="NCBI Taxonomy" id="2994640"/>
    <lineage>
        <taxon>Bacteria</taxon>
        <taxon>Pseudomonadati</taxon>
        <taxon>Pseudomonadota</taxon>
        <taxon>Gammaproteobacteria</taxon>
        <taxon>Oceanospirillales</taxon>
        <taxon>Zooshikellaceae</taxon>
        <taxon>Spartinivicinus</taxon>
    </lineage>
</organism>
<keyword evidence="3" id="KW-1185">Reference proteome</keyword>
<feature type="transmembrane region" description="Helical" evidence="1">
    <location>
        <begin position="75"/>
        <end position="101"/>
    </location>
</feature>
<feature type="transmembrane region" description="Helical" evidence="1">
    <location>
        <begin position="149"/>
        <end position="170"/>
    </location>
</feature>
<evidence type="ECO:0000313" key="3">
    <source>
        <dbReference type="Proteomes" id="UP001528823"/>
    </source>
</evidence>
<dbReference type="Pfam" id="PF04403">
    <property type="entry name" value="PqiA"/>
    <property type="match status" value="1"/>
</dbReference>
<dbReference type="Proteomes" id="UP001528823">
    <property type="component" value="Unassembled WGS sequence"/>
</dbReference>
<name>A0ABT5U4Z8_9GAMM</name>
<comment type="caution">
    <text evidence="2">The sequence shown here is derived from an EMBL/GenBank/DDBJ whole genome shotgun (WGS) entry which is preliminary data.</text>
</comment>
<dbReference type="EMBL" id="JAPMOU010000004">
    <property type="protein sequence ID" value="MDE1461402.1"/>
    <property type="molecule type" value="Genomic_DNA"/>
</dbReference>
<protein>
    <submittedName>
        <fullName evidence="2">Paraquat-inducible protein A</fullName>
    </submittedName>
</protein>
<accession>A0ABT5U4Z8</accession>
<reference evidence="2 3" key="1">
    <citation type="submission" date="2022-11" db="EMBL/GenBank/DDBJ databases">
        <title>Spartinivicinus poritis sp. nov., isolated from scleractinian coral Porites lutea.</title>
        <authorList>
            <person name="Zhang G."/>
            <person name="Cai L."/>
            <person name="Wei Q."/>
        </authorList>
    </citation>
    <scope>NUCLEOTIDE SEQUENCE [LARGE SCALE GENOMIC DNA]</scope>
    <source>
        <strain evidence="2 3">A2-2</strain>
    </source>
</reference>
<dbReference type="PANTHER" id="PTHR34730:SF1">
    <property type="entry name" value="PARAQUAT-INDUCIBLE PROTEIN A"/>
    <property type="match status" value="1"/>
</dbReference>
<dbReference type="PANTHER" id="PTHR34730">
    <property type="entry name" value="UNNAMED PRODUCT"/>
    <property type="match status" value="1"/>
</dbReference>
<feature type="transmembrane region" description="Helical" evidence="1">
    <location>
        <begin position="32"/>
        <end position="55"/>
    </location>
</feature>
<evidence type="ECO:0000256" key="1">
    <source>
        <dbReference type="SAM" id="Phobius"/>
    </source>
</evidence>
<keyword evidence="1" id="KW-0472">Membrane</keyword>
<gene>
    <name evidence="2" type="ORF">ORQ98_05425</name>
</gene>
<proteinExistence type="predicted"/>
<dbReference type="RefSeq" id="WP_274687765.1">
    <property type="nucleotide sequence ID" value="NZ_JAPMOU010000004.1"/>
</dbReference>
<dbReference type="InterPro" id="IPR007498">
    <property type="entry name" value="PqiA-like"/>
</dbReference>
<keyword evidence="1" id="KW-0812">Transmembrane</keyword>
<sequence>MNKARCRAKCKQLAEPIYTIDMKINVLLKVSWLVISLFILFGMFLPLFSLERFYFLENQVSLVSIVIDLFKEKQLILFLAIFIFSIVIPVFKLSLIFVILFRSISSQRKAKYIKLLQILGKWSMLDVFIVAIMLVTIKFGVIANVSVHIGLYLFTCGVVGSMLLTQLLSVSRDKPNINS</sequence>
<feature type="transmembrane region" description="Helical" evidence="1">
    <location>
        <begin position="122"/>
        <end position="143"/>
    </location>
</feature>